<sequence>MSNAYHTLDTALLKPSVDITANHLSVVLNSIATGHSEPLYIHPCPISFIDGKAKSSWKGSLPDLSNRDCLGDFLQANHGGCKN</sequence>
<organism evidence="1 2">
    <name type="scientific">[Emmonsia] crescens</name>
    <dbReference type="NCBI Taxonomy" id="73230"/>
    <lineage>
        <taxon>Eukaryota</taxon>
        <taxon>Fungi</taxon>
        <taxon>Dikarya</taxon>
        <taxon>Ascomycota</taxon>
        <taxon>Pezizomycotina</taxon>
        <taxon>Eurotiomycetes</taxon>
        <taxon>Eurotiomycetidae</taxon>
        <taxon>Onygenales</taxon>
        <taxon>Ajellomycetaceae</taxon>
        <taxon>Emergomyces</taxon>
    </lineage>
</organism>
<evidence type="ECO:0000313" key="2">
    <source>
        <dbReference type="Proteomes" id="UP000034164"/>
    </source>
</evidence>
<dbReference type="EMBL" id="LCZI01000692">
    <property type="protein sequence ID" value="KKZ65184.1"/>
    <property type="molecule type" value="Genomic_DNA"/>
</dbReference>
<dbReference type="VEuPathDB" id="FungiDB:EMCG_08964"/>
<dbReference type="OrthoDB" id="4849531at2759"/>
<accession>A0A0G2J3P3</accession>
<gene>
    <name evidence="1" type="ORF">EMCG_08964</name>
</gene>
<protein>
    <submittedName>
        <fullName evidence="1">Uncharacterized protein</fullName>
    </submittedName>
</protein>
<name>A0A0G2J3P3_9EURO</name>
<proteinExistence type="predicted"/>
<dbReference type="Proteomes" id="UP000034164">
    <property type="component" value="Unassembled WGS sequence"/>
</dbReference>
<dbReference type="AlphaFoldDB" id="A0A0G2J3P3"/>
<evidence type="ECO:0000313" key="1">
    <source>
        <dbReference type="EMBL" id="KKZ65184.1"/>
    </source>
</evidence>
<comment type="caution">
    <text evidence="1">The sequence shown here is derived from an EMBL/GenBank/DDBJ whole genome shotgun (WGS) entry which is preliminary data.</text>
</comment>
<reference evidence="2" key="1">
    <citation type="journal article" date="2015" name="PLoS Genet.">
        <title>The dynamic genome and transcriptome of the human fungal pathogen Blastomyces and close relative Emmonsia.</title>
        <authorList>
            <person name="Munoz J.F."/>
            <person name="Gauthier G.M."/>
            <person name="Desjardins C.A."/>
            <person name="Gallo J.E."/>
            <person name="Holder J."/>
            <person name="Sullivan T.D."/>
            <person name="Marty A.J."/>
            <person name="Carmen J.C."/>
            <person name="Chen Z."/>
            <person name="Ding L."/>
            <person name="Gujja S."/>
            <person name="Magrini V."/>
            <person name="Misas E."/>
            <person name="Mitreva M."/>
            <person name="Priest M."/>
            <person name="Saif S."/>
            <person name="Whiston E.A."/>
            <person name="Young S."/>
            <person name="Zeng Q."/>
            <person name="Goldman W.E."/>
            <person name="Mardis E.R."/>
            <person name="Taylor J.W."/>
            <person name="McEwen J.G."/>
            <person name="Clay O.K."/>
            <person name="Klein B.S."/>
            <person name="Cuomo C.A."/>
        </authorList>
    </citation>
    <scope>NUCLEOTIDE SEQUENCE [LARGE SCALE GENOMIC DNA]</scope>
    <source>
        <strain evidence="2">UAMH 3008</strain>
    </source>
</reference>